<evidence type="ECO:0000256" key="1">
    <source>
        <dbReference type="ARBA" id="ARBA00004141"/>
    </source>
</evidence>
<evidence type="ECO:0000256" key="4">
    <source>
        <dbReference type="ARBA" id="ARBA00023136"/>
    </source>
</evidence>
<feature type="transmembrane region" description="Helical" evidence="6">
    <location>
        <begin position="346"/>
        <end position="363"/>
    </location>
</feature>
<evidence type="ECO:0000256" key="3">
    <source>
        <dbReference type="ARBA" id="ARBA00022989"/>
    </source>
</evidence>
<dbReference type="OrthoDB" id="435607at2759"/>
<evidence type="ECO:0008006" key="9">
    <source>
        <dbReference type="Google" id="ProtNLM"/>
    </source>
</evidence>
<feature type="transmembrane region" description="Helical" evidence="6">
    <location>
        <begin position="12"/>
        <end position="31"/>
    </location>
</feature>
<dbReference type="AlphaFoldDB" id="A0A1E4TG84"/>
<accession>A0A1E4TG84</accession>
<dbReference type="InterPro" id="IPR040254">
    <property type="entry name" value="Ecm3-like"/>
</dbReference>
<keyword evidence="8" id="KW-1185">Reference proteome</keyword>
<keyword evidence="4 6" id="KW-0472">Membrane</keyword>
<feature type="region of interest" description="Disordered" evidence="5">
    <location>
        <begin position="175"/>
        <end position="202"/>
    </location>
</feature>
<dbReference type="PANTHER" id="PTHR31274">
    <property type="entry name" value="PROTEIN ECM3"/>
    <property type="match status" value="1"/>
</dbReference>
<sequence>STFSIGEAIYIAIKPVIKLIVTSAIGALLARKNILDAESSRKLSIVIINVMLPGLIFSKIIPSLSPDQPVVLGVLILTAVIYLAVGYVFALIVWVTTSNPYNWKHGLLCSGIFNNVGDLPMAYVLTIGKGPPFTEDDTDLGLAYATILACVTMLGVINLGGAKLIAKDFRDYDPSQDHTPEVDVENAPTDSHDINKDTLEPNSYPLTRIPSAPLAPMYSLTEINTDTISRTFSHTSAAARSLRSGRSRALSHDSSVRSYRGHESVISSDSEDTHKTHRNIIVRMWNDSILPFLKGLMNPPSITLIVSIIIAFVPPLKALFVSTNYHIAQAPDGMPVLNVFIDIGDFLGRATVTCGMLLLGAMIGRLRFAKLPHGFWRSVALMTILKLVVLPIIGIAWVEYMQSDLGWIPKDDQMLAFVLIITAGVPSATTQVYFTTYFAPPGIHPIALDCLAIYLLVQYISLIVTLPIVVSYTLMNII</sequence>
<feature type="non-terminal residue" evidence="7">
    <location>
        <position position="1"/>
    </location>
</feature>
<organism evidence="7 8">
    <name type="scientific">Tortispora caseinolytica NRRL Y-17796</name>
    <dbReference type="NCBI Taxonomy" id="767744"/>
    <lineage>
        <taxon>Eukaryota</taxon>
        <taxon>Fungi</taxon>
        <taxon>Dikarya</taxon>
        <taxon>Ascomycota</taxon>
        <taxon>Saccharomycotina</taxon>
        <taxon>Trigonopsidomycetes</taxon>
        <taxon>Trigonopsidales</taxon>
        <taxon>Trigonopsidaceae</taxon>
        <taxon>Tortispora</taxon>
    </lineage>
</organism>
<evidence type="ECO:0000256" key="5">
    <source>
        <dbReference type="SAM" id="MobiDB-lite"/>
    </source>
</evidence>
<evidence type="ECO:0000256" key="6">
    <source>
        <dbReference type="SAM" id="Phobius"/>
    </source>
</evidence>
<reference evidence="8" key="1">
    <citation type="submission" date="2016-02" db="EMBL/GenBank/DDBJ databases">
        <title>Comparative genomics of biotechnologically important yeasts.</title>
        <authorList>
            <consortium name="DOE Joint Genome Institute"/>
            <person name="Riley R."/>
            <person name="Haridas S."/>
            <person name="Wolfe K.H."/>
            <person name="Lopes M.R."/>
            <person name="Hittinger C.T."/>
            <person name="Goker M."/>
            <person name="Salamov A."/>
            <person name="Wisecaver J."/>
            <person name="Long T.M."/>
            <person name="Aerts A.L."/>
            <person name="Barry K."/>
            <person name="Choi C."/>
            <person name="Clum A."/>
            <person name="Coughlan A.Y."/>
            <person name="Deshpande S."/>
            <person name="Douglass A.P."/>
            <person name="Hanson S.J."/>
            <person name="Klenk H.-P."/>
            <person name="Labutti K."/>
            <person name="Lapidus A."/>
            <person name="Lindquist E."/>
            <person name="Lipzen A."/>
            <person name="Meier-Kolthoff J.P."/>
            <person name="Ohm R.A."/>
            <person name="Otillar R.P."/>
            <person name="Pangilinan J."/>
            <person name="Peng Y."/>
            <person name="Rokas A."/>
            <person name="Rosa C.A."/>
            <person name="Scheuner C."/>
            <person name="Sibirny A.A."/>
            <person name="Slot J.C."/>
            <person name="Stielow J.B."/>
            <person name="Sun H."/>
            <person name="Kurtzman C.P."/>
            <person name="Blackwell M."/>
            <person name="Jeffries T.W."/>
            <person name="Grigoriev I.V."/>
        </authorList>
    </citation>
    <scope>NUCLEOTIDE SEQUENCE [LARGE SCALE GENOMIC DNA]</scope>
    <source>
        <strain evidence="8">NRRL Y-17796</strain>
    </source>
</reference>
<name>A0A1E4TG84_9ASCO</name>
<keyword evidence="3 6" id="KW-1133">Transmembrane helix</keyword>
<gene>
    <name evidence="7" type="ORF">CANCADRAFT_15624</name>
</gene>
<feature type="compositionally biased region" description="Basic and acidic residues" evidence="5">
    <location>
        <begin position="190"/>
        <end position="199"/>
    </location>
</feature>
<feature type="transmembrane region" description="Helical" evidence="6">
    <location>
        <begin position="302"/>
        <end position="326"/>
    </location>
</feature>
<evidence type="ECO:0000313" key="8">
    <source>
        <dbReference type="Proteomes" id="UP000095023"/>
    </source>
</evidence>
<feature type="transmembrane region" description="Helical" evidence="6">
    <location>
        <begin position="375"/>
        <end position="397"/>
    </location>
</feature>
<dbReference type="PANTHER" id="PTHR31274:SF1">
    <property type="entry name" value="AGL149CP"/>
    <property type="match status" value="1"/>
</dbReference>
<comment type="subcellular location">
    <subcellularLocation>
        <location evidence="1">Membrane</location>
        <topology evidence="1">Multi-pass membrane protein</topology>
    </subcellularLocation>
</comment>
<evidence type="ECO:0000256" key="2">
    <source>
        <dbReference type="ARBA" id="ARBA00022692"/>
    </source>
</evidence>
<feature type="transmembrane region" description="Helical" evidence="6">
    <location>
        <begin position="417"/>
        <end position="439"/>
    </location>
</feature>
<dbReference type="InterPro" id="IPR004776">
    <property type="entry name" value="Mem_transp_PIN-like"/>
</dbReference>
<evidence type="ECO:0000313" key="7">
    <source>
        <dbReference type="EMBL" id="ODV90713.1"/>
    </source>
</evidence>
<feature type="transmembrane region" description="Helical" evidence="6">
    <location>
        <begin position="140"/>
        <end position="160"/>
    </location>
</feature>
<keyword evidence="2 6" id="KW-0812">Transmembrane</keyword>
<feature type="transmembrane region" description="Helical" evidence="6">
    <location>
        <begin position="451"/>
        <end position="475"/>
    </location>
</feature>
<protein>
    <recommendedName>
        <fullName evidence="9">Auxin efflux carrier</fullName>
    </recommendedName>
</protein>
<feature type="transmembrane region" description="Helical" evidence="6">
    <location>
        <begin position="43"/>
        <end position="64"/>
    </location>
</feature>
<feature type="transmembrane region" description="Helical" evidence="6">
    <location>
        <begin position="107"/>
        <end position="128"/>
    </location>
</feature>
<feature type="transmembrane region" description="Helical" evidence="6">
    <location>
        <begin position="70"/>
        <end position="95"/>
    </location>
</feature>
<proteinExistence type="predicted"/>
<dbReference type="GO" id="GO:0055085">
    <property type="term" value="P:transmembrane transport"/>
    <property type="evidence" value="ECO:0007669"/>
    <property type="project" value="InterPro"/>
</dbReference>
<dbReference type="Proteomes" id="UP000095023">
    <property type="component" value="Unassembled WGS sequence"/>
</dbReference>
<dbReference type="EMBL" id="KV453842">
    <property type="protein sequence ID" value="ODV90713.1"/>
    <property type="molecule type" value="Genomic_DNA"/>
</dbReference>
<dbReference type="Pfam" id="PF03547">
    <property type="entry name" value="Mem_trans"/>
    <property type="match status" value="1"/>
</dbReference>
<feature type="non-terminal residue" evidence="7">
    <location>
        <position position="478"/>
    </location>
</feature>
<dbReference type="GO" id="GO:0016020">
    <property type="term" value="C:membrane"/>
    <property type="evidence" value="ECO:0007669"/>
    <property type="project" value="UniProtKB-SubCell"/>
</dbReference>